<dbReference type="InterPro" id="IPR039748">
    <property type="entry name" value="RPC3"/>
</dbReference>
<dbReference type="FunFam" id="1.10.10.10:FF:000515">
    <property type="entry name" value="DNA-directed RNA polymerase III subunit rpc3"/>
    <property type="match status" value="1"/>
</dbReference>
<feature type="domain" description="DNA-directed RNA polymerase III subunit RPC3 winged-helix" evidence="11">
    <location>
        <begin position="380"/>
        <end position="440"/>
    </location>
</feature>
<evidence type="ECO:0000259" key="11">
    <source>
        <dbReference type="Pfam" id="PF22536"/>
    </source>
</evidence>
<evidence type="ECO:0000313" key="13">
    <source>
        <dbReference type="Proteomes" id="UP001642360"/>
    </source>
</evidence>
<evidence type="ECO:0000256" key="6">
    <source>
        <dbReference type="ARBA" id="ARBA00023242"/>
    </source>
</evidence>
<dbReference type="Proteomes" id="UP001642360">
    <property type="component" value="Unassembled WGS sequence"/>
</dbReference>
<dbReference type="FunFam" id="1.10.10.10:FF:000218">
    <property type="entry name" value="DNA-directed RNA polymerase III subunit RPC3"/>
    <property type="match status" value="1"/>
</dbReference>
<evidence type="ECO:0000256" key="5">
    <source>
        <dbReference type="ARBA" id="ARBA00023163"/>
    </source>
</evidence>
<comment type="subunit">
    <text evidence="7">Component of the RNA polymerase III (Pol III) complex consisting of 17 subunits.</text>
</comment>
<dbReference type="EMBL" id="CAUOFW020005292">
    <property type="protein sequence ID" value="CAK9169503.1"/>
    <property type="molecule type" value="Genomic_DNA"/>
</dbReference>
<name>A0ABC8TJV1_9AQUA</name>
<dbReference type="FunFam" id="1.10.10.10:FF:000420">
    <property type="entry name" value="RNA polymerase III subunit, putative"/>
    <property type="match status" value="1"/>
</dbReference>
<reference evidence="12 13" key="1">
    <citation type="submission" date="2024-02" db="EMBL/GenBank/DDBJ databases">
        <authorList>
            <person name="Vignale AGUSTIN F."/>
            <person name="Sosa J E."/>
            <person name="Modenutti C."/>
        </authorList>
    </citation>
    <scope>NUCLEOTIDE SEQUENCE [LARGE SCALE GENOMIC DNA]</scope>
</reference>
<dbReference type="GO" id="GO:0003697">
    <property type="term" value="F:single-stranded DNA binding"/>
    <property type="evidence" value="ECO:0007669"/>
    <property type="project" value="UniProtKB-UniRule"/>
</dbReference>
<dbReference type="InterPro" id="IPR036388">
    <property type="entry name" value="WH-like_DNA-bd_sf"/>
</dbReference>
<evidence type="ECO:0000256" key="8">
    <source>
        <dbReference type="SAM" id="MobiDB-lite"/>
    </source>
</evidence>
<feature type="domain" description="RNA polymerase III Rpc82 C -terminal" evidence="9">
    <location>
        <begin position="154"/>
        <end position="338"/>
    </location>
</feature>
<sequence>MVSQHGVSLAVHLITSYFGDLVAKVCECLLRKGTLPFAQIMRFTELSKGNLEKALLVLIQHNCVQAFAVQREGAFGEVPRVVTQYMVICDNILHHMRFPKFLAIVSEQLGKECEEIFEGLLQHGRLSMNQLIDRHKQTSIPSGGNFVVDALQESFKRLVNARFVERCPAPEPFLAPPSEDETPAKKRGAKSAKIADESQTIEQRALAVASPMESIRFFVETNIGTDVSEQKSEEKSIQVGEKRKNDSMESNMEALASNGKKEVLWRVNFEEFIKHLRDKACIANVRAQFDGGAAVVLSAILEATRGVETKVKAEKSVPLSVNTIFEEVMKSDEGRRTISTLESVRASLGQLGCQLPIIEIDETYSIDLKRIIEIAQDDEVESIVLKRYGREAYRIFRLLSEAGRLLETDKISDKTFVEKKETAKILYRLWKDDYLHMEKVVTYGAKQLQFLLWKVNKQSLWKHVLDEMYHAALNLRLRIAYEQEKEKEILQIPREKLVGELGKRYKRLRKIRIVLESSLMKLDDALMLFHDF</sequence>
<dbReference type="Pfam" id="PF08221">
    <property type="entry name" value="HTH_9"/>
    <property type="match status" value="1"/>
</dbReference>
<comment type="similarity">
    <text evidence="2 7">Belongs to the eukaryotic RPC3/POLR3C RNA polymerase subunit family.</text>
</comment>
<keyword evidence="6 7" id="KW-0539">Nucleus</keyword>
<keyword evidence="5 7" id="KW-0804">Transcription</keyword>
<dbReference type="Gene3D" id="1.10.10.10">
    <property type="entry name" value="Winged helix-like DNA-binding domain superfamily/Winged helix DNA-binding domain"/>
    <property type="match status" value="4"/>
</dbReference>
<evidence type="ECO:0000256" key="2">
    <source>
        <dbReference type="ARBA" id="ARBA00007206"/>
    </source>
</evidence>
<dbReference type="PANTHER" id="PTHR12949">
    <property type="entry name" value="RNA POLYMERASE III DNA DIRECTED -RELATED"/>
    <property type="match status" value="1"/>
</dbReference>
<comment type="function">
    <text evidence="7">DNA-dependent RNA polymerase catalyzes the transcription of DNA into RNA using the four ribonucleoside triphosphates as substrates. Specific core component of RNA polymerase III which synthesizes small RNAs, such as 5S rRNA and tRNAs.</text>
</comment>
<evidence type="ECO:0000313" key="12">
    <source>
        <dbReference type="EMBL" id="CAK9169503.1"/>
    </source>
</evidence>
<dbReference type="Pfam" id="PF05645">
    <property type="entry name" value="RNA_pol_Rpc82"/>
    <property type="match status" value="1"/>
</dbReference>
<proteinExistence type="inferred from homology"/>
<dbReference type="InterPro" id="IPR013197">
    <property type="entry name" value="RNA_pol_III_RPC82-rel_HTH"/>
</dbReference>
<keyword evidence="4 7" id="KW-0240">DNA-directed RNA polymerase</keyword>
<feature type="region of interest" description="Disordered" evidence="8">
    <location>
        <begin position="170"/>
        <end position="197"/>
    </location>
</feature>
<comment type="subcellular location">
    <subcellularLocation>
        <location evidence="1 7">Nucleus</location>
    </subcellularLocation>
</comment>
<dbReference type="InterPro" id="IPR008806">
    <property type="entry name" value="RNA_pol_III_Rpc82_C"/>
</dbReference>
<evidence type="ECO:0000256" key="1">
    <source>
        <dbReference type="ARBA" id="ARBA00004123"/>
    </source>
</evidence>
<gene>
    <name evidence="12" type="ORF">ILEXP_LOCUS38947</name>
</gene>
<feature type="domain" description="RNA polymerase III subunit RPC82-related helix-turn-helix" evidence="10">
    <location>
        <begin position="9"/>
        <end position="68"/>
    </location>
</feature>
<accession>A0ABC8TJV1</accession>
<evidence type="ECO:0000256" key="7">
    <source>
        <dbReference type="RuleBase" id="RU367076"/>
    </source>
</evidence>
<dbReference type="GO" id="GO:0005666">
    <property type="term" value="C:RNA polymerase III complex"/>
    <property type="evidence" value="ECO:0007669"/>
    <property type="project" value="UniProtKB-UniRule"/>
</dbReference>
<evidence type="ECO:0000256" key="4">
    <source>
        <dbReference type="ARBA" id="ARBA00022478"/>
    </source>
</evidence>
<feature type="compositionally biased region" description="Basic and acidic residues" evidence="8">
    <location>
        <begin position="229"/>
        <end position="247"/>
    </location>
</feature>
<comment type="caution">
    <text evidence="12">The sequence shown here is derived from an EMBL/GenBank/DDBJ whole genome shotgun (WGS) entry which is preliminary data.</text>
</comment>
<protein>
    <recommendedName>
        <fullName evidence="3 7">DNA-directed RNA polymerase III subunit RPC3</fullName>
        <shortName evidence="7">RNA polymerase III subunit C3</shortName>
    </recommendedName>
</protein>
<dbReference type="PANTHER" id="PTHR12949:SF0">
    <property type="entry name" value="DNA-DIRECTED RNA POLYMERASE III SUBUNIT RPC3"/>
    <property type="match status" value="1"/>
</dbReference>
<organism evidence="12 13">
    <name type="scientific">Ilex paraguariensis</name>
    <name type="common">yerba mate</name>
    <dbReference type="NCBI Taxonomy" id="185542"/>
    <lineage>
        <taxon>Eukaryota</taxon>
        <taxon>Viridiplantae</taxon>
        <taxon>Streptophyta</taxon>
        <taxon>Embryophyta</taxon>
        <taxon>Tracheophyta</taxon>
        <taxon>Spermatophyta</taxon>
        <taxon>Magnoliopsida</taxon>
        <taxon>eudicotyledons</taxon>
        <taxon>Gunneridae</taxon>
        <taxon>Pentapetalae</taxon>
        <taxon>asterids</taxon>
        <taxon>campanulids</taxon>
        <taxon>Aquifoliales</taxon>
        <taxon>Aquifoliaceae</taxon>
        <taxon>Ilex</taxon>
    </lineage>
</organism>
<evidence type="ECO:0000259" key="10">
    <source>
        <dbReference type="Pfam" id="PF08221"/>
    </source>
</evidence>
<dbReference type="InterPro" id="IPR055207">
    <property type="entry name" value="POLR3C_WHD"/>
</dbReference>
<keyword evidence="13" id="KW-1185">Reference proteome</keyword>
<dbReference type="Pfam" id="PF22536">
    <property type="entry name" value="WHD_POLR3C"/>
    <property type="match status" value="1"/>
</dbReference>
<dbReference type="AlphaFoldDB" id="A0ABC8TJV1"/>
<evidence type="ECO:0000259" key="9">
    <source>
        <dbReference type="Pfam" id="PF05645"/>
    </source>
</evidence>
<feature type="region of interest" description="Disordered" evidence="8">
    <location>
        <begin position="229"/>
        <end position="250"/>
    </location>
</feature>
<evidence type="ECO:0000256" key="3">
    <source>
        <dbReference type="ARBA" id="ARBA00016689"/>
    </source>
</evidence>